<organism evidence="2 3">
    <name type="scientific">Trachymyrmex cornetzi</name>
    <dbReference type="NCBI Taxonomy" id="471704"/>
    <lineage>
        <taxon>Eukaryota</taxon>
        <taxon>Metazoa</taxon>
        <taxon>Ecdysozoa</taxon>
        <taxon>Arthropoda</taxon>
        <taxon>Hexapoda</taxon>
        <taxon>Insecta</taxon>
        <taxon>Pterygota</taxon>
        <taxon>Neoptera</taxon>
        <taxon>Endopterygota</taxon>
        <taxon>Hymenoptera</taxon>
        <taxon>Apocrita</taxon>
        <taxon>Aculeata</taxon>
        <taxon>Formicoidea</taxon>
        <taxon>Formicidae</taxon>
        <taxon>Myrmicinae</taxon>
        <taxon>Trachymyrmex</taxon>
    </lineage>
</organism>
<dbReference type="SUPFAM" id="SSF57756">
    <property type="entry name" value="Retrovirus zinc finger-like domains"/>
    <property type="match status" value="1"/>
</dbReference>
<evidence type="ECO:0000259" key="1">
    <source>
        <dbReference type="SMART" id="SM00343"/>
    </source>
</evidence>
<reference evidence="2 3" key="1">
    <citation type="submission" date="2015-09" db="EMBL/GenBank/DDBJ databases">
        <title>Trachymyrmex cornetzi WGS genome.</title>
        <authorList>
            <person name="Nygaard S."/>
            <person name="Hu H."/>
            <person name="Boomsma J."/>
            <person name="Zhang G."/>
        </authorList>
    </citation>
    <scope>NUCLEOTIDE SEQUENCE [LARGE SCALE GENOMIC DNA]</scope>
    <source>
        <strain evidence="2">Tcor2-1</strain>
        <tissue evidence="2">Whole body</tissue>
    </source>
</reference>
<dbReference type="InterPro" id="IPR001878">
    <property type="entry name" value="Znf_CCHC"/>
</dbReference>
<accession>A0A151IYK6</accession>
<feature type="non-terminal residue" evidence="2">
    <location>
        <position position="1"/>
    </location>
</feature>
<proteinExistence type="predicted"/>
<dbReference type="SMART" id="SM00343">
    <property type="entry name" value="ZnF_C2HC"/>
    <property type="match status" value="2"/>
</dbReference>
<dbReference type="STRING" id="471704.A0A151IYK6"/>
<evidence type="ECO:0000313" key="3">
    <source>
        <dbReference type="Proteomes" id="UP000078492"/>
    </source>
</evidence>
<feature type="domain" description="CCHC-type" evidence="1">
    <location>
        <begin position="39"/>
        <end position="55"/>
    </location>
</feature>
<feature type="domain" description="CCHC-type" evidence="1">
    <location>
        <begin position="62"/>
        <end position="78"/>
    </location>
</feature>
<gene>
    <name evidence="2" type="ORF">ALC57_14188</name>
</gene>
<protein>
    <recommendedName>
        <fullName evidence="1">CCHC-type domain-containing protein</fullName>
    </recommendedName>
</protein>
<dbReference type="AlphaFoldDB" id="A0A151IYK6"/>
<dbReference type="Proteomes" id="UP000078492">
    <property type="component" value="Unassembled WGS sequence"/>
</dbReference>
<evidence type="ECO:0000313" key="2">
    <source>
        <dbReference type="EMBL" id="KYN13626.1"/>
    </source>
</evidence>
<dbReference type="GO" id="GO:0003676">
    <property type="term" value="F:nucleic acid binding"/>
    <property type="evidence" value="ECO:0007669"/>
    <property type="project" value="InterPro"/>
</dbReference>
<dbReference type="EMBL" id="KQ980754">
    <property type="protein sequence ID" value="KYN13626.1"/>
    <property type="molecule type" value="Genomic_DNA"/>
</dbReference>
<dbReference type="GO" id="GO:0008270">
    <property type="term" value="F:zinc ion binding"/>
    <property type="evidence" value="ECO:0007669"/>
    <property type="project" value="InterPro"/>
</dbReference>
<dbReference type="InterPro" id="IPR036875">
    <property type="entry name" value="Znf_CCHC_sf"/>
</dbReference>
<sequence length="156" mass="16912">GSTWARCPVAAAKRIAAEGRLIIGWTRCWVEILPQRPLQCFRCLGMGHVRAACPSMVDRSNCCYRYGTPGHTVRNCASLEACCPLYRDAGEKALDHRAGSGVCPLARRRGRPVVPTGRVPLLVPGTAPAIEEESAPAFHGEECTEVVAEETLTPRN</sequence>
<keyword evidence="3" id="KW-1185">Reference proteome</keyword>
<dbReference type="Gene3D" id="4.10.60.10">
    <property type="entry name" value="Zinc finger, CCHC-type"/>
    <property type="match status" value="1"/>
</dbReference>
<name>A0A151IYK6_9HYME</name>